<keyword evidence="2" id="KW-0479">Metal-binding</keyword>
<dbReference type="PANTHER" id="PTHR47338:SF5">
    <property type="entry name" value="ZN(II)2CYS6 TRANSCRIPTION FACTOR (EUROFUNG)"/>
    <property type="match status" value="1"/>
</dbReference>
<keyword evidence="4" id="KW-0804">Transcription</keyword>
<dbReference type="EMBL" id="JAPDRK010000001">
    <property type="protein sequence ID" value="KAJ9617143.1"/>
    <property type="molecule type" value="Genomic_DNA"/>
</dbReference>
<dbReference type="GO" id="GO:0005634">
    <property type="term" value="C:nucleus"/>
    <property type="evidence" value="ECO:0007669"/>
    <property type="project" value="UniProtKB-SubCell"/>
</dbReference>
<feature type="domain" description="Xylanolytic transcriptional activator regulatory" evidence="7">
    <location>
        <begin position="256"/>
        <end position="344"/>
    </location>
</feature>
<dbReference type="GO" id="GO:0008270">
    <property type="term" value="F:zinc ion binding"/>
    <property type="evidence" value="ECO:0007669"/>
    <property type="project" value="InterPro"/>
</dbReference>
<dbReference type="InterPro" id="IPR050815">
    <property type="entry name" value="TF_fung"/>
</dbReference>
<dbReference type="InterPro" id="IPR007219">
    <property type="entry name" value="XnlR_reg_dom"/>
</dbReference>
<dbReference type="SMART" id="SM00906">
    <property type="entry name" value="Fungal_trans"/>
    <property type="match status" value="1"/>
</dbReference>
<keyword evidence="9" id="KW-1185">Reference proteome</keyword>
<name>A0AA38XP77_9EURO</name>
<evidence type="ECO:0000256" key="3">
    <source>
        <dbReference type="ARBA" id="ARBA00023015"/>
    </source>
</evidence>
<accession>A0AA38XP77</accession>
<dbReference type="GO" id="GO:0000981">
    <property type="term" value="F:DNA-binding transcription factor activity, RNA polymerase II-specific"/>
    <property type="evidence" value="ECO:0007669"/>
    <property type="project" value="InterPro"/>
</dbReference>
<dbReference type="GO" id="GO:0006351">
    <property type="term" value="P:DNA-templated transcription"/>
    <property type="evidence" value="ECO:0007669"/>
    <property type="project" value="InterPro"/>
</dbReference>
<feature type="region of interest" description="Disordered" evidence="6">
    <location>
        <begin position="69"/>
        <end position="99"/>
    </location>
</feature>
<feature type="compositionally biased region" description="Polar residues" evidence="6">
    <location>
        <begin position="71"/>
        <end position="87"/>
    </location>
</feature>
<dbReference type="CDD" id="cd12148">
    <property type="entry name" value="fungal_TF_MHR"/>
    <property type="match status" value="1"/>
</dbReference>
<keyword evidence="3" id="KW-0805">Transcription regulation</keyword>
<evidence type="ECO:0000256" key="1">
    <source>
        <dbReference type="ARBA" id="ARBA00004123"/>
    </source>
</evidence>
<protein>
    <recommendedName>
        <fullName evidence="7">Xylanolytic transcriptional activator regulatory domain-containing protein</fullName>
    </recommendedName>
</protein>
<dbReference type="AlphaFoldDB" id="A0AA38XP77"/>
<evidence type="ECO:0000256" key="2">
    <source>
        <dbReference type="ARBA" id="ARBA00022723"/>
    </source>
</evidence>
<comment type="caution">
    <text evidence="8">The sequence shown here is derived from an EMBL/GenBank/DDBJ whole genome shotgun (WGS) entry which is preliminary data.</text>
</comment>
<gene>
    <name evidence="8" type="ORF">H2200_000864</name>
</gene>
<evidence type="ECO:0000256" key="6">
    <source>
        <dbReference type="SAM" id="MobiDB-lite"/>
    </source>
</evidence>
<sequence length="690" mass="77385">MFAYHAQAAVVSPERPVAHGLHDRARDEQFPADADTRVTTIAQQEPICTTVDITELRSPWSFFDTPPDPPQTNSVIEGHNNLGNRHAQSLEPDPDLTPSSTAIQAELRTASSSDVSNAAVSGSGDNGWFIPDEVACELIALFFDIIRHWIPLLHGPQFYEKYVKTEARRPRLLKRQSVKDHDAFMINCMFALAARFSRSRFFADTDPLARGQAFAERAAAIKDLILKVVEEPSLEFVKGCVMLAFYDLTAGHAAPAALLTSVCVRFAYDLGLDAIDDDCELSEDGSSHDHATEDVETWVHKEELRRLWWSIYELDCAVSTFSQQPYGIERGTMKVFLPVSDHHWFDQLPLRSSHLIQSASETWKSLQGCKNQSPRAWYLVTNYLKSCLADAARHSKQHTPEKLTALEHALACHKLALPATFQLRSLSIEDKSFGDSNWIISTNFMLLSCDTLMERIKWSIETPGPPFGAVSNAALFGKHFYSTLVRISQVWPPEYIPLNNPLISCCVINPWDTLLELRQPPAFQSYELAKLLLGHYSRFWMIGNALLRLITLIYEGHDASTYPSGSKDRDMLRRFSVLCPSSSSKKRRCIISRLNIDARSADNRPPAETLPSPDLTNLDCPEDFQWFPVLWDSLQDFTFDFVGSDMLPNPSDGVSADHVKGASDTIALPQLNLSGKLPHSNTFDPQFATL</sequence>
<dbReference type="Pfam" id="PF04082">
    <property type="entry name" value="Fungal_trans"/>
    <property type="match status" value="1"/>
</dbReference>
<proteinExistence type="predicted"/>
<evidence type="ECO:0000313" key="8">
    <source>
        <dbReference type="EMBL" id="KAJ9617143.1"/>
    </source>
</evidence>
<reference evidence="8" key="1">
    <citation type="submission" date="2022-10" db="EMBL/GenBank/DDBJ databases">
        <title>Culturing micro-colonial fungi from biological soil crusts in the Mojave desert and describing Neophaeococcomyces mojavensis, and introducing the new genera and species Taxawa tesnikishii.</title>
        <authorList>
            <person name="Kurbessoian T."/>
            <person name="Stajich J.E."/>
        </authorList>
    </citation>
    <scope>NUCLEOTIDE SEQUENCE</scope>
    <source>
        <strain evidence="8">TK_41</strain>
    </source>
</reference>
<evidence type="ECO:0000256" key="5">
    <source>
        <dbReference type="ARBA" id="ARBA00023242"/>
    </source>
</evidence>
<organism evidence="8 9">
    <name type="scientific">Cladophialophora chaetospira</name>
    <dbReference type="NCBI Taxonomy" id="386627"/>
    <lineage>
        <taxon>Eukaryota</taxon>
        <taxon>Fungi</taxon>
        <taxon>Dikarya</taxon>
        <taxon>Ascomycota</taxon>
        <taxon>Pezizomycotina</taxon>
        <taxon>Eurotiomycetes</taxon>
        <taxon>Chaetothyriomycetidae</taxon>
        <taxon>Chaetothyriales</taxon>
        <taxon>Herpotrichiellaceae</taxon>
        <taxon>Cladophialophora</taxon>
    </lineage>
</organism>
<dbReference type="PANTHER" id="PTHR47338">
    <property type="entry name" value="ZN(II)2CYS6 TRANSCRIPTION FACTOR (EUROFUNG)-RELATED"/>
    <property type="match status" value="1"/>
</dbReference>
<dbReference type="Proteomes" id="UP001172673">
    <property type="component" value="Unassembled WGS sequence"/>
</dbReference>
<comment type="subcellular location">
    <subcellularLocation>
        <location evidence="1">Nucleus</location>
    </subcellularLocation>
</comment>
<evidence type="ECO:0000259" key="7">
    <source>
        <dbReference type="SMART" id="SM00906"/>
    </source>
</evidence>
<evidence type="ECO:0000256" key="4">
    <source>
        <dbReference type="ARBA" id="ARBA00023163"/>
    </source>
</evidence>
<dbReference type="GO" id="GO:0003677">
    <property type="term" value="F:DNA binding"/>
    <property type="evidence" value="ECO:0007669"/>
    <property type="project" value="InterPro"/>
</dbReference>
<evidence type="ECO:0000313" key="9">
    <source>
        <dbReference type="Proteomes" id="UP001172673"/>
    </source>
</evidence>
<keyword evidence="5" id="KW-0539">Nucleus</keyword>